<dbReference type="NCBIfam" id="TIGR01451">
    <property type="entry name" value="B_ant_repeat"/>
    <property type="match status" value="1"/>
</dbReference>
<evidence type="ECO:0000313" key="5">
    <source>
        <dbReference type="Proteomes" id="UP000467132"/>
    </source>
</evidence>
<keyword evidence="2" id="KW-0472">Membrane</keyword>
<accession>A0A845QXS4</accession>
<dbReference type="Gene3D" id="2.60.40.2110">
    <property type="match status" value="1"/>
</dbReference>
<dbReference type="OrthoDB" id="1912885at2"/>
<dbReference type="InterPro" id="IPR047589">
    <property type="entry name" value="DUF11_rpt"/>
</dbReference>
<keyword evidence="2" id="KW-1133">Transmembrane helix</keyword>
<keyword evidence="2" id="KW-0812">Transmembrane</keyword>
<dbReference type="InterPro" id="IPR036465">
    <property type="entry name" value="vWFA_dom_sf"/>
</dbReference>
<feature type="domain" description="VWFA" evidence="3">
    <location>
        <begin position="295"/>
        <end position="498"/>
    </location>
</feature>
<organism evidence="4 5">
    <name type="scientific">Senegalia massiliensis</name>
    <dbReference type="NCBI Taxonomy" id="1720316"/>
    <lineage>
        <taxon>Bacteria</taxon>
        <taxon>Bacillati</taxon>
        <taxon>Bacillota</taxon>
        <taxon>Clostridia</taxon>
        <taxon>Eubacteriales</taxon>
        <taxon>Clostridiaceae</taxon>
        <taxon>Senegalia</taxon>
    </lineage>
</organism>
<dbReference type="PROSITE" id="PS50234">
    <property type="entry name" value="VWFA"/>
    <property type="match status" value="1"/>
</dbReference>
<dbReference type="CDD" id="cd00198">
    <property type="entry name" value="vWFA"/>
    <property type="match status" value="1"/>
</dbReference>
<dbReference type="InterPro" id="IPR049319">
    <property type="entry name" value="GBS104-like_Ig"/>
</dbReference>
<evidence type="ECO:0000256" key="2">
    <source>
        <dbReference type="SAM" id="Phobius"/>
    </source>
</evidence>
<dbReference type="EMBL" id="QXXA01000004">
    <property type="protein sequence ID" value="NBI05952.1"/>
    <property type="molecule type" value="Genomic_DNA"/>
</dbReference>
<protein>
    <submittedName>
        <fullName evidence="4">VWA domain-containing protein</fullName>
    </submittedName>
</protein>
<evidence type="ECO:0000256" key="1">
    <source>
        <dbReference type="SAM" id="MobiDB-lite"/>
    </source>
</evidence>
<feature type="transmembrane region" description="Helical" evidence="2">
    <location>
        <begin position="9"/>
        <end position="29"/>
    </location>
</feature>
<keyword evidence="5" id="KW-1185">Reference proteome</keyword>
<dbReference type="Pfam" id="PF21426">
    <property type="entry name" value="GBS104-like_Ig"/>
    <property type="match status" value="1"/>
</dbReference>
<dbReference type="SUPFAM" id="SSF53300">
    <property type="entry name" value="vWA-like"/>
    <property type="match status" value="1"/>
</dbReference>
<reference evidence="4 5" key="1">
    <citation type="submission" date="2018-08" db="EMBL/GenBank/DDBJ databases">
        <title>Murine metabolic-syndrome-specific gut microbial biobank.</title>
        <authorList>
            <person name="Liu C."/>
        </authorList>
    </citation>
    <scope>NUCLEOTIDE SEQUENCE [LARGE SCALE GENOMIC DNA]</scope>
    <source>
        <strain evidence="4 5">583</strain>
    </source>
</reference>
<dbReference type="InterPro" id="IPR002035">
    <property type="entry name" value="VWF_A"/>
</dbReference>
<dbReference type="AlphaFoldDB" id="A0A845QXS4"/>
<feature type="region of interest" description="Disordered" evidence="1">
    <location>
        <begin position="34"/>
        <end position="97"/>
    </location>
</feature>
<dbReference type="Pfam" id="PF13519">
    <property type="entry name" value="VWA_2"/>
    <property type="match status" value="1"/>
</dbReference>
<dbReference type="RefSeq" id="WP_160196438.1">
    <property type="nucleotide sequence ID" value="NZ_QXXA01000004.1"/>
</dbReference>
<sequence>MKNFRNKGLIIYILILSLVFVNGFLPIVYGDSEEVQKEESNQKESNLEPLNKENIKNESLTQEDKSKEDPKESKPEEKLEENTKSKPEPEEKEQKKEMLKANLSLEIKTDKNSYKPWENIVYTVQVKNEGNVDLKNVIVKDSITNLNQNIKLLKIGETKEIKTIYNKFSSLEKRVKVNTFIASTKFNNESITQNKKVEVKLLKPEIIKKKNSSSAFIEEHEIEKFPKEYQKFLDELFKESIAKSSIFSALSTYRNPDPQFEDTITVDKTAESVEGCREYLVTLEIDGEIPQKPIDVILVIDRSGSMNDGSAITYAKNAAKSFSQTVLQNPNSRVALVSYAYSGSIYGWGSINDATLDTNFTNNYNLISNEINSLVANGGTNAEAGFRTARITMANNSRPEANKAIVFLTDGVPTVSIGNWYGPSEPTYINNHAQAAINEGQNSQNVARVFTVGLLNGVPAQSLGVARSVLQQAQDSGYYETFSAADLTQIYNEISENLNYIAKDAVVKDKINDNFVYVEGSLSSNEATYDENTHEITWNAGTITEKTTLTYKIKAKCSFEGGNDIPTNDWAKLNYIDVNDEEKTKDFPVPKVDVIEPLKVDLGPDLEMTGDTVNLADNIQINSGHPPYTYIWTSSSDPTWVSYDANPQVSPNEDTTYKLVLKDKYGEEGCSACIAEDEIVVKVIRGSITIEKIVINEDPSTKFSIWIDGPEEKQWALYIKEGETKTIENLKPGNYNINEIVPMNYELVGYSQQIVTISSENLHQTVTITNKRINDSWFYDDDEKPNKFKVQLEQ</sequence>
<gene>
    <name evidence="4" type="ORF">D3Z33_03655</name>
</gene>
<comment type="caution">
    <text evidence="4">The sequence shown here is derived from an EMBL/GenBank/DDBJ whole genome shotgun (WGS) entry which is preliminary data.</text>
</comment>
<evidence type="ECO:0000259" key="3">
    <source>
        <dbReference type="PROSITE" id="PS50234"/>
    </source>
</evidence>
<proteinExistence type="predicted"/>
<dbReference type="Gene3D" id="3.40.50.410">
    <property type="entry name" value="von Willebrand factor, type A domain"/>
    <property type="match status" value="1"/>
</dbReference>
<dbReference type="SMART" id="SM00327">
    <property type="entry name" value="VWA"/>
    <property type="match status" value="1"/>
</dbReference>
<name>A0A845QXS4_9CLOT</name>
<dbReference type="Proteomes" id="UP000467132">
    <property type="component" value="Unassembled WGS sequence"/>
</dbReference>
<evidence type="ECO:0000313" key="4">
    <source>
        <dbReference type="EMBL" id="NBI05952.1"/>
    </source>
</evidence>